<name>A0A9P4Q2A1_9PEZI</name>
<dbReference type="EMBL" id="MU003813">
    <property type="protein sequence ID" value="KAF2719268.1"/>
    <property type="molecule type" value="Genomic_DNA"/>
</dbReference>
<gene>
    <name evidence="1" type="ORF">K431DRAFT_331234</name>
</gene>
<evidence type="ECO:0000313" key="1">
    <source>
        <dbReference type="EMBL" id="KAF2719268.1"/>
    </source>
</evidence>
<organism evidence="1 2">
    <name type="scientific">Polychaeton citri CBS 116435</name>
    <dbReference type="NCBI Taxonomy" id="1314669"/>
    <lineage>
        <taxon>Eukaryota</taxon>
        <taxon>Fungi</taxon>
        <taxon>Dikarya</taxon>
        <taxon>Ascomycota</taxon>
        <taxon>Pezizomycotina</taxon>
        <taxon>Dothideomycetes</taxon>
        <taxon>Dothideomycetidae</taxon>
        <taxon>Capnodiales</taxon>
        <taxon>Capnodiaceae</taxon>
        <taxon>Polychaeton</taxon>
    </lineage>
</organism>
<proteinExistence type="predicted"/>
<keyword evidence="2" id="KW-1185">Reference proteome</keyword>
<dbReference type="Proteomes" id="UP000799441">
    <property type="component" value="Unassembled WGS sequence"/>
</dbReference>
<dbReference type="AlphaFoldDB" id="A0A9P4Q2A1"/>
<protein>
    <submittedName>
        <fullName evidence="1">Uncharacterized protein</fullName>
    </submittedName>
</protein>
<accession>A0A9P4Q2A1</accession>
<reference evidence="1" key="1">
    <citation type="journal article" date="2020" name="Stud. Mycol.">
        <title>101 Dothideomycetes genomes: a test case for predicting lifestyles and emergence of pathogens.</title>
        <authorList>
            <person name="Haridas S."/>
            <person name="Albert R."/>
            <person name="Binder M."/>
            <person name="Bloem J."/>
            <person name="Labutti K."/>
            <person name="Salamov A."/>
            <person name="Andreopoulos B."/>
            <person name="Baker S."/>
            <person name="Barry K."/>
            <person name="Bills G."/>
            <person name="Bluhm B."/>
            <person name="Cannon C."/>
            <person name="Castanera R."/>
            <person name="Culley D."/>
            <person name="Daum C."/>
            <person name="Ezra D."/>
            <person name="Gonzalez J."/>
            <person name="Henrissat B."/>
            <person name="Kuo A."/>
            <person name="Liang C."/>
            <person name="Lipzen A."/>
            <person name="Lutzoni F."/>
            <person name="Magnuson J."/>
            <person name="Mondo S."/>
            <person name="Nolan M."/>
            <person name="Ohm R."/>
            <person name="Pangilinan J."/>
            <person name="Park H.-J."/>
            <person name="Ramirez L."/>
            <person name="Alfaro M."/>
            <person name="Sun H."/>
            <person name="Tritt A."/>
            <person name="Yoshinaga Y."/>
            <person name="Zwiers L.-H."/>
            <person name="Turgeon B."/>
            <person name="Goodwin S."/>
            <person name="Spatafora J."/>
            <person name="Crous P."/>
            <person name="Grigoriev I."/>
        </authorList>
    </citation>
    <scope>NUCLEOTIDE SEQUENCE</scope>
    <source>
        <strain evidence="1">CBS 116435</strain>
    </source>
</reference>
<sequence>MAFNPFGANLLPSGGFMSLAPSPRQSHVVLAHALTARATDFSTYPYANFSGPFPTQFGGRHPYYNYRPYEAGFNHAHTGFCPQIIPLTGHIGGFGRHHDEHHRRWRRRVPLDALLEHFEDEDEEDDPFAPIECDDPLLLELKWQRMVRRRRRARSGRVHGPGMLWPGMMGSNMSRIWSLGCQTGRGLSSKFALPMSRLSTERST</sequence>
<comment type="caution">
    <text evidence="1">The sequence shown here is derived from an EMBL/GenBank/DDBJ whole genome shotgun (WGS) entry which is preliminary data.</text>
</comment>
<evidence type="ECO:0000313" key="2">
    <source>
        <dbReference type="Proteomes" id="UP000799441"/>
    </source>
</evidence>